<organism evidence="1 2">
    <name type="scientific">Triparma columacea</name>
    <dbReference type="NCBI Taxonomy" id="722753"/>
    <lineage>
        <taxon>Eukaryota</taxon>
        <taxon>Sar</taxon>
        <taxon>Stramenopiles</taxon>
        <taxon>Ochrophyta</taxon>
        <taxon>Bolidophyceae</taxon>
        <taxon>Parmales</taxon>
        <taxon>Triparmaceae</taxon>
        <taxon>Triparma</taxon>
    </lineage>
</organism>
<reference evidence="2" key="1">
    <citation type="journal article" date="2023" name="Commun. Biol.">
        <title>Genome analysis of Parmales, the sister group of diatoms, reveals the evolutionary specialization of diatoms from phago-mixotrophs to photoautotrophs.</title>
        <authorList>
            <person name="Ban H."/>
            <person name="Sato S."/>
            <person name="Yoshikawa S."/>
            <person name="Yamada K."/>
            <person name="Nakamura Y."/>
            <person name="Ichinomiya M."/>
            <person name="Sato N."/>
            <person name="Blanc-Mathieu R."/>
            <person name="Endo H."/>
            <person name="Kuwata A."/>
            <person name="Ogata H."/>
        </authorList>
    </citation>
    <scope>NUCLEOTIDE SEQUENCE [LARGE SCALE GENOMIC DNA]</scope>
</reference>
<keyword evidence="2" id="KW-1185">Reference proteome</keyword>
<dbReference type="AlphaFoldDB" id="A0A9W7GF24"/>
<gene>
    <name evidence="1" type="ORF">TrCOL_g5505</name>
</gene>
<sequence>MKNIHNKETKLVIDTCRTDQLKEFGASWDGRTGKPVLFTVSQVFPVNLKFDAKNGAYPPTTDHLRPRAKRAAIYTRTKNWFDVQDDATKRLCMQARARFHDTFEALDVKYLPAALQKYAGRIFFRKSDRRKLAGVIEHVVVPPLAQNLAADVEAAQQALAAHAAPQAHGEEAAQL</sequence>
<name>A0A9W7GF24_9STRA</name>
<evidence type="ECO:0000313" key="2">
    <source>
        <dbReference type="Proteomes" id="UP001165065"/>
    </source>
</evidence>
<proteinExistence type="predicted"/>
<dbReference type="Proteomes" id="UP001165065">
    <property type="component" value="Unassembled WGS sequence"/>
</dbReference>
<accession>A0A9W7GF24</accession>
<protein>
    <submittedName>
        <fullName evidence="1">Uncharacterized protein</fullName>
    </submittedName>
</protein>
<evidence type="ECO:0000313" key="1">
    <source>
        <dbReference type="EMBL" id="GMI44182.1"/>
    </source>
</evidence>
<dbReference type="EMBL" id="BRYA01000208">
    <property type="protein sequence ID" value="GMI44182.1"/>
    <property type="molecule type" value="Genomic_DNA"/>
</dbReference>
<comment type="caution">
    <text evidence="1">The sequence shown here is derived from an EMBL/GenBank/DDBJ whole genome shotgun (WGS) entry which is preliminary data.</text>
</comment>